<proteinExistence type="predicted"/>
<keyword evidence="1" id="KW-0732">Signal</keyword>
<name>A0AA88D2V2_FICCA</name>
<organism evidence="2 3">
    <name type="scientific">Ficus carica</name>
    <name type="common">Common fig</name>
    <dbReference type="NCBI Taxonomy" id="3494"/>
    <lineage>
        <taxon>Eukaryota</taxon>
        <taxon>Viridiplantae</taxon>
        <taxon>Streptophyta</taxon>
        <taxon>Embryophyta</taxon>
        <taxon>Tracheophyta</taxon>
        <taxon>Spermatophyta</taxon>
        <taxon>Magnoliopsida</taxon>
        <taxon>eudicotyledons</taxon>
        <taxon>Gunneridae</taxon>
        <taxon>Pentapetalae</taxon>
        <taxon>rosids</taxon>
        <taxon>fabids</taxon>
        <taxon>Rosales</taxon>
        <taxon>Moraceae</taxon>
        <taxon>Ficeae</taxon>
        <taxon>Ficus</taxon>
    </lineage>
</organism>
<accession>A0AA88D2V2</accession>
<comment type="caution">
    <text evidence="2">The sequence shown here is derived from an EMBL/GenBank/DDBJ whole genome shotgun (WGS) entry which is preliminary data.</text>
</comment>
<dbReference type="Gramene" id="FCD_00001067-RA">
    <property type="protein sequence ID" value="FCD_00001067-RA:cds"/>
    <property type="gene ID" value="FCD_00001067"/>
</dbReference>
<sequence length="76" mass="8701">MAKLSSFVCLLLVLLAFNCDEDMVAVVEAKDCHTTWNCKGDRRCWEDCKNRYKGNGMCDLYTGPFVPKQCFCAYKC</sequence>
<keyword evidence="3" id="KW-1185">Reference proteome</keyword>
<dbReference type="EMBL" id="BTGU01000001">
    <property type="protein sequence ID" value="GMN25314.1"/>
    <property type="molecule type" value="Genomic_DNA"/>
</dbReference>
<protein>
    <submittedName>
        <fullName evidence="2">Uncharacterized protein</fullName>
    </submittedName>
</protein>
<dbReference type="AlphaFoldDB" id="A0AA88D2V2"/>
<reference evidence="2" key="1">
    <citation type="submission" date="2023-07" db="EMBL/GenBank/DDBJ databases">
        <title>draft genome sequence of fig (Ficus carica).</title>
        <authorList>
            <person name="Takahashi T."/>
            <person name="Nishimura K."/>
        </authorList>
    </citation>
    <scope>NUCLEOTIDE SEQUENCE</scope>
</reference>
<evidence type="ECO:0000256" key="1">
    <source>
        <dbReference type="SAM" id="SignalP"/>
    </source>
</evidence>
<gene>
    <name evidence="2" type="ORF">TIFTF001_000880</name>
</gene>
<feature type="chain" id="PRO_5041719281" evidence="1">
    <location>
        <begin position="17"/>
        <end position="76"/>
    </location>
</feature>
<feature type="signal peptide" evidence="1">
    <location>
        <begin position="1"/>
        <end position="16"/>
    </location>
</feature>
<dbReference type="Proteomes" id="UP001187192">
    <property type="component" value="Unassembled WGS sequence"/>
</dbReference>
<evidence type="ECO:0000313" key="3">
    <source>
        <dbReference type="Proteomes" id="UP001187192"/>
    </source>
</evidence>
<evidence type="ECO:0000313" key="2">
    <source>
        <dbReference type="EMBL" id="GMN25314.1"/>
    </source>
</evidence>